<gene>
    <name evidence="1" type="ORF">GCM10009765_33440</name>
</gene>
<accession>A0ABP4T3G5</accession>
<proteinExistence type="predicted"/>
<dbReference type="Proteomes" id="UP001500618">
    <property type="component" value="Unassembled WGS sequence"/>
</dbReference>
<reference evidence="2" key="1">
    <citation type="journal article" date="2019" name="Int. J. Syst. Evol. Microbiol.">
        <title>The Global Catalogue of Microorganisms (GCM) 10K type strain sequencing project: providing services to taxonomists for standard genome sequencing and annotation.</title>
        <authorList>
            <consortium name="The Broad Institute Genomics Platform"/>
            <consortium name="The Broad Institute Genome Sequencing Center for Infectious Disease"/>
            <person name="Wu L."/>
            <person name="Ma J."/>
        </authorList>
    </citation>
    <scope>NUCLEOTIDE SEQUENCE [LARGE SCALE GENOMIC DNA]</scope>
    <source>
        <strain evidence="2">JCM 14718</strain>
    </source>
</reference>
<organism evidence="1 2">
    <name type="scientific">Fodinicola feengrottensis</name>
    <dbReference type="NCBI Taxonomy" id="435914"/>
    <lineage>
        <taxon>Bacteria</taxon>
        <taxon>Bacillati</taxon>
        <taxon>Actinomycetota</taxon>
        <taxon>Actinomycetes</taxon>
        <taxon>Mycobacteriales</taxon>
        <taxon>Fodinicola</taxon>
    </lineage>
</organism>
<evidence type="ECO:0000313" key="1">
    <source>
        <dbReference type="EMBL" id="GAA1681606.1"/>
    </source>
</evidence>
<sequence length="153" mass="17021">MDAGLACHWSPYRDRRLTRSIPRLVLKPVHAGDFIACSYRIDSLLFSGADLVIHTLALPLRHMRTNGRRVGREPGHTQCAPEGAPPFRQCETTLDGVQPCPSSRQPVCRVGHYLVSDQDHTQKICGHCPLPATHARANRTVRDVNAPDRTKVT</sequence>
<keyword evidence="2" id="KW-1185">Reference proteome</keyword>
<name>A0ABP4T3G5_9ACTN</name>
<comment type="caution">
    <text evidence="1">The sequence shown here is derived from an EMBL/GenBank/DDBJ whole genome shotgun (WGS) entry which is preliminary data.</text>
</comment>
<protein>
    <submittedName>
        <fullName evidence="1">Uncharacterized protein</fullName>
    </submittedName>
</protein>
<dbReference type="EMBL" id="BAAANY010000010">
    <property type="protein sequence ID" value="GAA1681606.1"/>
    <property type="molecule type" value="Genomic_DNA"/>
</dbReference>
<evidence type="ECO:0000313" key="2">
    <source>
        <dbReference type="Proteomes" id="UP001500618"/>
    </source>
</evidence>